<dbReference type="Pfam" id="PF02636">
    <property type="entry name" value="Methyltransf_28"/>
    <property type="match status" value="1"/>
</dbReference>
<protein>
    <submittedName>
        <fullName evidence="3">SAM-dependent methyltransferase</fullName>
    </submittedName>
</protein>
<dbReference type="SUPFAM" id="SSF53335">
    <property type="entry name" value="S-adenosyl-L-methionine-dependent methyltransferases"/>
    <property type="match status" value="1"/>
</dbReference>
<dbReference type="InterPro" id="IPR038375">
    <property type="entry name" value="NDUFAF7_sf"/>
</dbReference>
<sequence>MTEQSRLEQIIRTRISDAGGFLPMDEYMQAALYEPALGYYESKTVFGKAGDFITAPELGPWLGLGFADLIANVWQQMGEPEHWTLMEQGSGSGKLLVLVSELLGRMLPAPPRRLISIERSEGLRQRQKALFDERGMHVEQYASLDEIEPVEHIVVLSNELPDAFPVRCFCYRSGQFFERGISVGDDGALAWRSADQPMQAPPAIAAELIASWPDGYISEFNPGLSGWQQSVARIVQRGVVMTLDYGYSQAEYYRPGRVEGTLLAHAGHTAVADVFTGPGSRDITAHVDFTELVRCGRSAGLQPVMWMTQGGWLAQSPSLQSFVESLARQPDANSMHLLAHAKRLLMPFGMGEVFKLLIQSANVAIERPAYLAQFDHLKELLSPCR</sequence>
<reference evidence="3 4" key="1">
    <citation type="journal article" date="2019" name="Appl. Environ. Microbiol.">
        <title>Environmental Evidence and Genomic Insight of Iron-oxidizing Bacteria Preference Towards More Corrosion Resistant Stainless Steel at Higher Salinities.</title>
        <authorList>
            <person name="Garrison C.E."/>
            <person name="Price K.A."/>
            <person name="Field E.K."/>
        </authorList>
    </citation>
    <scope>NUCLEOTIDE SEQUENCE [LARGE SCALE GENOMIC DNA]</scope>
    <source>
        <strain evidence="3 4">P3</strain>
    </source>
</reference>
<evidence type="ECO:0000256" key="1">
    <source>
        <dbReference type="ARBA" id="ARBA00022603"/>
    </source>
</evidence>
<dbReference type="GO" id="GO:0032259">
    <property type="term" value="P:methylation"/>
    <property type="evidence" value="ECO:0007669"/>
    <property type="project" value="UniProtKB-KW"/>
</dbReference>
<proteinExistence type="predicted"/>
<evidence type="ECO:0000313" key="3">
    <source>
        <dbReference type="EMBL" id="TLS67869.1"/>
    </source>
</evidence>
<dbReference type="RefSeq" id="WP_138238765.1">
    <property type="nucleotide sequence ID" value="NZ_VBRY01000004.1"/>
</dbReference>
<comment type="caution">
    <text evidence="3">The sequence shown here is derived from an EMBL/GenBank/DDBJ whole genome shotgun (WGS) entry which is preliminary data.</text>
</comment>
<gene>
    <name evidence="3" type="ORF">FEF65_05315</name>
</gene>
<dbReference type="PANTHER" id="PTHR12049:SF7">
    <property type="entry name" value="PROTEIN ARGININE METHYLTRANSFERASE NDUFAF7, MITOCHONDRIAL"/>
    <property type="match status" value="1"/>
</dbReference>
<organism evidence="3 4">
    <name type="scientific">Mariprofundus erugo</name>
    <dbReference type="NCBI Taxonomy" id="2528639"/>
    <lineage>
        <taxon>Bacteria</taxon>
        <taxon>Pseudomonadati</taxon>
        <taxon>Pseudomonadota</taxon>
        <taxon>Candidatius Mariprofundia</taxon>
        <taxon>Mariprofundales</taxon>
        <taxon>Mariprofundaceae</taxon>
        <taxon>Mariprofundus</taxon>
    </lineage>
</organism>
<name>A0A5R9GSF5_9PROT</name>
<dbReference type="EMBL" id="VBRY01000004">
    <property type="protein sequence ID" value="TLS67869.1"/>
    <property type="molecule type" value="Genomic_DNA"/>
</dbReference>
<keyword evidence="2 3" id="KW-0808">Transferase</keyword>
<accession>A0A5R9GSF5</accession>
<dbReference type="AlphaFoldDB" id="A0A5R9GSF5"/>
<dbReference type="GO" id="GO:0035243">
    <property type="term" value="F:protein-arginine omega-N symmetric methyltransferase activity"/>
    <property type="evidence" value="ECO:0007669"/>
    <property type="project" value="TreeGrafter"/>
</dbReference>
<keyword evidence="1 3" id="KW-0489">Methyltransferase</keyword>
<dbReference type="Proteomes" id="UP000306585">
    <property type="component" value="Unassembled WGS sequence"/>
</dbReference>
<dbReference type="Gene3D" id="3.40.50.12710">
    <property type="match status" value="1"/>
</dbReference>
<evidence type="ECO:0000256" key="2">
    <source>
        <dbReference type="ARBA" id="ARBA00022679"/>
    </source>
</evidence>
<dbReference type="PANTHER" id="PTHR12049">
    <property type="entry name" value="PROTEIN ARGININE METHYLTRANSFERASE NDUFAF7, MITOCHONDRIAL"/>
    <property type="match status" value="1"/>
</dbReference>
<dbReference type="InterPro" id="IPR003788">
    <property type="entry name" value="NDUFAF7"/>
</dbReference>
<dbReference type="InterPro" id="IPR029063">
    <property type="entry name" value="SAM-dependent_MTases_sf"/>
</dbReference>
<keyword evidence="4" id="KW-1185">Reference proteome</keyword>
<evidence type="ECO:0000313" key="4">
    <source>
        <dbReference type="Proteomes" id="UP000306585"/>
    </source>
</evidence>